<comment type="caution">
    <text evidence="7">The sequence shown here is derived from an EMBL/GenBank/DDBJ whole genome shotgun (WGS) entry which is preliminary data.</text>
</comment>
<protein>
    <submittedName>
        <fullName evidence="7">Lysine transporter LysE</fullName>
    </submittedName>
</protein>
<feature type="transmembrane region" description="Helical" evidence="6">
    <location>
        <begin position="6"/>
        <end position="27"/>
    </location>
</feature>
<name>A0ABQ3IDU2_9GAMM</name>
<feature type="transmembrane region" description="Helical" evidence="6">
    <location>
        <begin position="123"/>
        <end position="146"/>
    </location>
</feature>
<evidence type="ECO:0000256" key="2">
    <source>
        <dbReference type="ARBA" id="ARBA00022475"/>
    </source>
</evidence>
<accession>A0ABQ3IDU2</accession>
<feature type="transmembrane region" description="Helical" evidence="6">
    <location>
        <begin position="152"/>
        <end position="177"/>
    </location>
</feature>
<dbReference type="RefSeq" id="WP_189376113.1">
    <property type="nucleotide sequence ID" value="NZ_BNAH01000001.1"/>
</dbReference>
<keyword evidence="2" id="KW-1003">Cell membrane</keyword>
<evidence type="ECO:0000313" key="8">
    <source>
        <dbReference type="Proteomes" id="UP000626370"/>
    </source>
</evidence>
<proteinExistence type="predicted"/>
<evidence type="ECO:0000256" key="3">
    <source>
        <dbReference type="ARBA" id="ARBA00022692"/>
    </source>
</evidence>
<dbReference type="PANTHER" id="PTHR30086:SF20">
    <property type="entry name" value="ARGININE EXPORTER PROTEIN ARGO-RELATED"/>
    <property type="match status" value="1"/>
</dbReference>
<evidence type="ECO:0000256" key="4">
    <source>
        <dbReference type="ARBA" id="ARBA00022989"/>
    </source>
</evidence>
<keyword evidence="4 6" id="KW-1133">Transmembrane helix</keyword>
<dbReference type="EMBL" id="BNAH01000001">
    <property type="protein sequence ID" value="GHE77172.1"/>
    <property type="molecule type" value="Genomic_DNA"/>
</dbReference>
<keyword evidence="8" id="KW-1185">Reference proteome</keyword>
<feature type="transmembrane region" description="Helical" evidence="6">
    <location>
        <begin position="39"/>
        <end position="66"/>
    </location>
</feature>
<dbReference type="PANTHER" id="PTHR30086">
    <property type="entry name" value="ARGININE EXPORTER PROTEIN ARGO"/>
    <property type="match status" value="1"/>
</dbReference>
<keyword evidence="3 6" id="KW-0812">Transmembrane</keyword>
<comment type="subcellular location">
    <subcellularLocation>
        <location evidence="1">Cell membrane</location>
        <topology evidence="1">Multi-pass membrane protein</topology>
    </subcellularLocation>
</comment>
<dbReference type="InterPro" id="IPR001123">
    <property type="entry name" value="LeuE-type"/>
</dbReference>
<evidence type="ECO:0000256" key="5">
    <source>
        <dbReference type="ARBA" id="ARBA00023136"/>
    </source>
</evidence>
<dbReference type="Proteomes" id="UP000626370">
    <property type="component" value="Unassembled WGS sequence"/>
</dbReference>
<dbReference type="Pfam" id="PF01810">
    <property type="entry name" value="LysE"/>
    <property type="match status" value="1"/>
</dbReference>
<evidence type="ECO:0000256" key="6">
    <source>
        <dbReference type="SAM" id="Phobius"/>
    </source>
</evidence>
<evidence type="ECO:0000313" key="7">
    <source>
        <dbReference type="EMBL" id="GHE77172.1"/>
    </source>
</evidence>
<dbReference type="PIRSF" id="PIRSF006324">
    <property type="entry name" value="LeuE"/>
    <property type="match status" value="1"/>
</dbReference>
<feature type="transmembrane region" description="Helical" evidence="6">
    <location>
        <begin position="72"/>
        <end position="89"/>
    </location>
</feature>
<gene>
    <name evidence="7" type="ORF">GCM10011501_00760</name>
</gene>
<reference evidence="8" key="1">
    <citation type="journal article" date="2019" name="Int. J. Syst. Evol. Microbiol.">
        <title>The Global Catalogue of Microorganisms (GCM) 10K type strain sequencing project: providing services to taxonomists for standard genome sequencing and annotation.</title>
        <authorList>
            <consortium name="The Broad Institute Genomics Platform"/>
            <consortium name="The Broad Institute Genome Sequencing Center for Infectious Disease"/>
            <person name="Wu L."/>
            <person name="Ma J."/>
        </authorList>
    </citation>
    <scope>NUCLEOTIDE SEQUENCE [LARGE SCALE GENOMIC DNA]</scope>
    <source>
        <strain evidence="8">CGMCC 1.15922</strain>
    </source>
</reference>
<keyword evidence="5 6" id="KW-0472">Membrane</keyword>
<sequence length="214" mass="23278">MNLFEGLLLITSIHLLAAASPGPDFVLVTQQTLTQGKKAGLLCSIGIALGLSIHIIYSALGLAAVIASSETALWLIKSLGGCYLLYLGIKGIKAKATLSIKTLTNDNNTVTAHQKSTIQIIGLGFLCNALNPKAPIYFVALFTIVLSPDMPIMHICIYGLWMMMIQLLWFSCVTLLFSRPRVNYAFQKLGHWLDRILGSAMIIMGIKVITTKIN</sequence>
<organism evidence="7 8">
    <name type="scientific">Thalassotalea profundi</name>
    <dbReference type="NCBI Taxonomy" id="2036687"/>
    <lineage>
        <taxon>Bacteria</taxon>
        <taxon>Pseudomonadati</taxon>
        <taxon>Pseudomonadota</taxon>
        <taxon>Gammaproteobacteria</taxon>
        <taxon>Alteromonadales</taxon>
        <taxon>Colwelliaceae</taxon>
        <taxon>Thalassotalea</taxon>
    </lineage>
</organism>
<evidence type="ECO:0000256" key="1">
    <source>
        <dbReference type="ARBA" id="ARBA00004651"/>
    </source>
</evidence>